<keyword evidence="3" id="KW-1185">Reference proteome</keyword>
<dbReference type="AlphaFoldDB" id="A0A388TE01"/>
<dbReference type="PROSITE" id="PS50943">
    <property type="entry name" value="HTH_CROC1"/>
    <property type="match status" value="1"/>
</dbReference>
<organism evidence="2 3">
    <name type="scientific">Termititenax aidoneus</name>
    <dbReference type="NCBI Taxonomy" id="2218524"/>
    <lineage>
        <taxon>Bacteria</taxon>
        <taxon>Bacillati</taxon>
        <taxon>Candidatus Margulisiibacteriota</taxon>
        <taxon>Candidatus Termititenacia</taxon>
        <taxon>Candidatus Termititenacales</taxon>
        <taxon>Candidatus Termititenacaceae</taxon>
        <taxon>Candidatus Termititenax</taxon>
    </lineage>
</organism>
<feature type="domain" description="HTH cro/C1-type" evidence="1">
    <location>
        <begin position="15"/>
        <end position="70"/>
    </location>
</feature>
<dbReference type="SUPFAM" id="SSF47413">
    <property type="entry name" value="lambda repressor-like DNA-binding domains"/>
    <property type="match status" value="1"/>
</dbReference>
<dbReference type="Pfam" id="PF01381">
    <property type="entry name" value="HTH_3"/>
    <property type="match status" value="1"/>
</dbReference>
<dbReference type="SMART" id="SM00530">
    <property type="entry name" value="HTH_XRE"/>
    <property type="match status" value="1"/>
</dbReference>
<dbReference type="Proteomes" id="UP000269352">
    <property type="component" value="Unassembled WGS sequence"/>
</dbReference>
<dbReference type="InterPro" id="IPR001387">
    <property type="entry name" value="Cro/C1-type_HTH"/>
</dbReference>
<protein>
    <submittedName>
        <fullName evidence="2">Helix-turn-helix XRE-family transcriptional regulators</fullName>
    </submittedName>
</protein>
<name>A0A388TE01_TERA1</name>
<dbReference type="EMBL" id="BGZN01000077">
    <property type="protein sequence ID" value="GBR74745.1"/>
    <property type="molecule type" value="Genomic_DNA"/>
</dbReference>
<gene>
    <name evidence="2" type="ORF">NO1_1871</name>
</gene>
<dbReference type="InterPro" id="IPR010982">
    <property type="entry name" value="Lambda_DNA-bd_dom_sf"/>
</dbReference>
<reference evidence="2 3" key="1">
    <citation type="journal article" date="2019" name="ISME J.">
        <title>Genome analyses of uncultured TG2/ZB3 bacteria in 'Margulisbacteria' specifically attached to ectosymbiotic spirochetes of protists in the termite gut.</title>
        <authorList>
            <person name="Utami Y.D."/>
            <person name="Kuwahara H."/>
            <person name="Igai K."/>
            <person name="Murakami T."/>
            <person name="Sugaya K."/>
            <person name="Morikawa T."/>
            <person name="Nagura Y."/>
            <person name="Yuki M."/>
            <person name="Deevong P."/>
            <person name="Inoue T."/>
            <person name="Kihara K."/>
            <person name="Lo N."/>
            <person name="Yamada A."/>
            <person name="Ohkuma M."/>
            <person name="Hongoh Y."/>
        </authorList>
    </citation>
    <scope>NUCLEOTIDE SEQUENCE [LARGE SCALE GENOMIC DNA]</scope>
    <source>
        <strain evidence="2">NkOx7-01</strain>
    </source>
</reference>
<evidence type="ECO:0000259" key="1">
    <source>
        <dbReference type="PROSITE" id="PS50943"/>
    </source>
</evidence>
<dbReference type="CDD" id="cd00093">
    <property type="entry name" value="HTH_XRE"/>
    <property type="match status" value="1"/>
</dbReference>
<evidence type="ECO:0000313" key="2">
    <source>
        <dbReference type="EMBL" id="GBR74745.1"/>
    </source>
</evidence>
<dbReference type="GO" id="GO:0003677">
    <property type="term" value="F:DNA binding"/>
    <property type="evidence" value="ECO:0007669"/>
    <property type="project" value="InterPro"/>
</dbReference>
<proteinExistence type="predicted"/>
<accession>A0A388TE01</accession>
<comment type="caution">
    <text evidence="2">The sequence shown here is derived from an EMBL/GenBank/DDBJ whole genome shotgun (WGS) entry which is preliminary data.</text>
</comment>
<sequence>MHDIEQLKIHIGQRLKALRLKKGLTIEVLTGLLDIALPNYLYLEKGARGAPKLETLCKLADFYSVPLDYFFKDYTPENKPSARQTILEKKLLAEFRKLKPNKKTLTIQVVRGFQSLRKAS</sequence>
<dbReference type="Gene3D" id="1.10.260.40">
    <property type="entry name" value="lambda repressor-like DNA-binding domains"/>
    <property type="match status" value="1"/>
</dbReference>
<evidence type="ECO:0000313" key="3">
    <source>
        <dbReference type="Proteomes" id="UP000269352"/>
    </source>
</evidence>